<keyword evidence="4 9" id="KW-0547">Nucleotide-binding</keyword>
<feature type="active site" description="Nucleophile" evidence="9">
    <location>
        <position position="105"/>
    </location>
</feature>
<keyword evidence="6 9" id="KW-0694">RNA-binding</keyword>
<dbReference type="AlphaFoldDB" id="A0A2G9YSZ7"/>
<proteinExistence type="inferred from homology"/>
<keyword evidence="3 9" id="KW-0819">tRNA processing</keyword>
<sequence>MRIKKKAAVAMSGGVDSSVAAAILQKRGFEVIGIFLKFWRDPKVKTEVENLCCSIEALTCARAVARKLRIPFYVLDFSKPFKKMVVDYYLKEYQSGRTPNPCVMCNKWIKFDLLLKKAFALGADYLATGHYARLWRTKLKSKNEKGKTTTKNLKLLSAKDQIKDQSYFLWTLTQEQLKHLLFPIGDYTKKQVRKMAQKWQLPTAQRADSQGICFIPDRNNPSFLARYLKKLKKEGPILDLKGKVLGKHCGLGFYTIGQRHGLGIFDTLPLYVLKLDVSKNALIVGREEDLYKDGLLANGTNWIEPKAKKNINKGDAINCQAKIRYGHKATGCRLSKLKSKNEKLKIVFQKPVRAITPGQSIVFYSADEVLGGGVIH</sequence>
<feature type="binding site" evidence="9">
    <location>
        <position position="36"/>
    </location>
    <ligand>
        <name>ATP</name>
        <dbReference type="ChEBI" id="CHEBI:30616"/>
    </ligand>
</feature>
<evidence type="ECO:0000256" key="7">
    <source>
        <dbReference type="ARBA" id="ARBA00023157"/>
    </source>
</evidence>
<dbReference type="EC" id="2.8.1.13" evidence="9"/>
<dbReference type="InterPro" id="IPR046884">
    <property type="entry name" value="MnmA-like_central"/>
</dbReference>
<dbReference type="Gene3D" id="2.40.30.10">
    <property type="entry name" value="Translation factors"/>
    <property type="match status" value="1"/>
</dbReference>
<feature type="binding site" evidence="9">
    <location>
        <position position="129"/>
    </location>
    <ligand>
        <name>ATP</name>
        <dbReference type="ChEBI" id="CHEBI:30616"/>
    </ligand>
</feature>
<dbReference type="GO" id="GO:0005524">
    <property type="term" value="F:ATP binding"/>
    <property type="evidence" value="ECO:0007669"/>
    <property type="project" value="UniProtKB-KW"/>
</dbReference>
<evidence type="ECO:0000259" key="10">
    <source>
        <dbReference type="Pfam" id="PF20258"/>
    </source>
</evidence>
<feature type="active site" description="Cysteine persulfide intermediate" evidence="9">
    <location>
        <position position="213"/>
    </location>
</feature>
<evidence type="ECO:0000259" key="11">
    <source>
        <dbReference type="Pfam" id="PF20259"/>
    </source>
</evidence>
<dbReference type="GO" id="GO:0000049">
    <property type="term" value="F:tRNA binding"/>
    <property type="evidence" value="ECO:0007669"/>
    <property type="project" value="UniProtKB-KW"/>
</dbReference>
<feature type="site" description="Interaction with tRNA" evidence="9">
    <location>
        <position position="359"/>
    </location>
</feature>
<keyword evidence="2 9" id="KW-0808">Transferase</keyword>
<evidence type="ECO:0000256" key="2">
    <source>
        <dbReference type="ARBA" id="ARBA00022679"/>
    </source>
</evidence>
<evidence type="ECO:0000256" key="9">
    <source>
        <dbReference type="HAMAP-Rule" id="MF_00144"/>
    </source>
</evidence>
<feature type="site" description="Interaction with tRNA" evidence="9">
    <location>
        <position position="130"/>
    </location>
</feature>
<dbReference type="PANTHER" id="PTHR11933">
    <property type="entry name" value="TRNA 5-METHYLAMINOMETHYL-2-THIOURIDYLATE -METHYLTRANSFERASE"/>
    <property type="match status" value="1"/>
</dbReference>
<dbReference type="PANTHER" id="PTHR11933:SF5">
    <property type="entry name" value="MITOCHONDRIAL TRNA-SPECIFIC 2-THIOURIDYLASE 1"/>
    <property type="match status" value="1"/>
</dbReference>
<reference evidence="12 13" key="1">
    <citation type="submission" date="2017-09" db="EMBL/GenBank/DDBJ databases">
        <title>Depth-based differentiation of microbial function through sediment-hosted aquifers and enrichment of novel symbionts in the deep terrestrial subsurface.</title>
        <authorList>
            <person name="Probst A.J."/>
            <person name="Ladd B."/>
            <person name="Jarett J.K."/>
            <person name="Geller-Mcgrath D.E."/>
            <person name="Sieber C.M."/>
            <person name="Emerson J.B."/>
            <person name="Anantharaman K."/>
            <person name="Thomas B.C."/>
            <person name="Malmstrom R."/>
            <person name="Stieglmeier M."/>
            <person name="Klingl A."/>
            <person name="Woyke T."/>
            <person name="Ryan C.M."/>
            <person name="Banfield J.F."/>
        </authorList>
    </citation>
    <scope>NUCLEOTIDE SEQUENCE [LARGE SCALE GENOMIC DNA]</scope>
    <source>
        <strain evidence="12">CG23_combo_of_CG06-09_8_20_14_all_40_13</strain>
    </source>
</reference>
<protein>
    <recommendedName>
        <fullName evidence="9">tRNA-specific 2-thiouridylase MnmA</fullName>
        <ecNumber evidence="9">2.8.1.13</ecNumber>
    </recommendedName>
</protein>
<dbReference type="EMBL" id="PCRM01000027">
    <property type="protein sequence ID" value="PIP21631.1"/>
    <property type="molecule type" value="Genomic_DNA"/>
</dbReference>
<dbReference type="InterPro" id="IPR023382">
    <property type="entry name" value="MnmA-like_central_sf"/>
</dbReference>
<evidence type="ECO:0000256" key="8">
    <source>
        <dbReference type="ARBA" id="ARBA00051542"/>
    </source>
</evidence>
<gene>
    <name evidence="9" type="primary">mnmA</name>
    <name evidence="12" type="ORF">COX39_01920</name>
</gene>
<evidence type="ECO:0000256" key="5">
    <source>
        <dbReference type="ARBA" id="ARBA00022840"/>
    </source>
</evidence>
<name>A0A2G9YSZ7_9BACT</name>
<feature type="region of interest" description="Interaction with tRNA" evidence="9">
    <location>
        <begin position="324"/>
        <end position="325"/>
    </location>
</feature>
<evidence type="ECO:0000313" key="12">
    <source>
        <dbReference type="EMBL" id="PIP21631.1"/>
    </source>
</evidence>
<dbReference type="InterPro" id="IPR014729">
    <property type="entry name" value="Rossmann-like_a/b/a_fold"/>
</dbReference>
<dbReference type="GO" id="GO:0005737">
    <property type="term" value="C:cytoplasm"/>
    <property type="evidence" value="ECO:0007669"/>
    <property type="project" value="UniProtKB-SubCell"/>
</dbReference>
<organism evidence="12 13">
    <name type="scientific">Candidatus Nealsonbacteria bacterium CG23_combo_of_CG06-09_8_20_14_all_40_13</name>
    <dbReference type="NCBI Taxonomy" id="1974724"/>
    <lineage>
        <taxon>Bacteria</taxon>
        <taxon>Candidatus Nealsoniibacteriota</taxon>
    </lineage>
</organism>
<dbReference type="InterPro" id="IPR046885">
    <property type="entry name" value="MnmA-like_C"/>
</dbReference>
<evidence type="ECO:0000256" key="6">
    <source>
        <dbReference type="ARBA" id="ARBA00022884"/>
    </source>
</evidence>
<comment type="caution">
    <text evidence="9">Lacks conserved residue(s) required for the propagation of feature annotation.</text>
</comment>
<evidence type="ECO:0000256" key="1">
    <source>
        <dbReference type="ARBA" id="ARBA00022555"/>
    </source>
</evidence>
<comment type="function">
    <text evidence="9">Catalyzes the 2-thiolation of uridine at the wobble position (U34) of tRNA, leading to the formation of s(2)U34.</text>
</comment>
<dbReference type="Pfam" id="PF20258">
    <property type="entry name" value="tRNA_Me_trans_C"/>
    <property type="match status" value="1"/>
</dbReference>
<keyword evidence="1 9" id="KW-0820">tRNA-binding</keyword>
<keyword evidence="9" id="KW-0963">Cytoplasm</keyword>
<dbReference type="CDD" id="cd01998">
    <property type="entry name" value="MnmA_TRMU-like"/>
    <property type="match status" value="1"/>
</dbReference>
<feature type="binding site" evidence="9">
    <location>
        <begin position="10"/>
        <end position="17"/>
    </location>
    <ligand>
        <name>ATP</name>
        <dbReference type="ChEBI" id="CHEBI:30616"/>
    </ligand>
</feature>
<dbReference type="NCBIfam" id="TIGR00420">
    <property type="entry name" value="trmU"/>
    <property type="match status" value="1"/>
</dbReference>
<feature type="domain" description="tRNA-specific 2-thiouridylase MnmA-like C-terminal" evidence="10">
    <location>
        <begin position="293"/>
        <end position="375"/>
    </location>
</feature>
<feature type="region of interest" description="Interaction with tRNA" evidence="9">
    <location>
        <begin position="163"/>
        <end position="165"/>
    </location>
</feature>
<evidence type="ECO:0000256" key="4">
    <source>
        <dbReference type="ARBA" id="ARBA00022741"/>
    </source>
</evidence>
<dbReference type="HAMAP" id="MF_00144">
    <property type="entry name" value="tRNA_thiouridyl_MnmA"/>
    <property type="match status" value="1"/>
</dbReference>
<feature type="domain" description="tRNA-specific 2-thiouridylase MnmA-like central" evidence="11">
    <location>
        <begin position="222"/>
        <end position="286"/>
    </location>
</feature>
<dbReference type="FunFam" id="3.40.50.620:FF:000115">
    <property type="entry name" value="tRNA-specific 2-thiouridylase MnmA"/>
    <property type="match status" value="1"/>
</dbReference>
<evidence type="ECO:0000313" key="13">
    <source>
        <dbReference type="Proteomes" id="UP000231567"/>
    </source>
</evidence>
<dbReference type="NCBIfam" id="NF001138">
    <property type="entry name" value="PRK00143.1"/>
    <property type="match status" value="1"/>
</dbReference>
<dbReference type="Pfam" id="PF20259">
    <property type="entry name" value="tRNA_Me_trans_M"/>
    <property type="match status" value="1"/>
</dbReference>
<comment type="caution">
    <text evidence="12">The sequence shown here is derived from an EMBL/GenBank/DDBJ whole genome shotgun (WGS) entry which is preliminary data.</text>
</comment>
<keyword evidence="5 9" id="KW-0067">ATP-binding</keyword>
<dbReference type="SUPFAM" id="SSF52402">
    <property type="entry name" value="Adenine nucleotide alpha hydrolases-like"/>
    <property type="match status" value="1"/>
</dbReference>
<evidence type="ECO:0000256" key="3">
    <source>
        <dbReference type="ARBA" id="ARBA00022694"/>
    </source>
</evidence>
<dbReference type="Gene3D" id="2.30.30.280">
    <property type="entry name" value="Adenine nucleotide alpha hydrolases-like domains"/>
    <property type="match status" value="1"/>
</dbReference>
<dbReference type="InterPro" id="IPR004506">
    <property type="entry name" value="MnmA-like"/>
</dbReference>
<dbReference type="Gene3D" id="3.40.50.620">
    <property type="entry name" value="HUPs"/>
    <property type="match status" value="1"/>
</dbReference>
<dbReference type="Pfam" id="PF03054">
    <property type="entry name" value="tRNA_Me_trans"/>
    <property type="match status" value="1"/>
</dbReference>
<keyword evidence="7" id="KW-1015">Disulfide bond</keyword>
<dbReference type="GO" id="GO:0103016">
    <property type="term" value="F:tRNA-uridine 2-sulfurtransferase activity"/>
    <property type="evidence" value="ECO:0007669"/>
    <property type="project" value="UniProtKB-EC"/>
</dbReference>
<dbReference type="GO" id="GO:0002143">
    <property type="term" value="P:tRNA wobble position uridine thiolation"/>
    <property type="evidence" value="ECO:0007669"/>
    <property type="project" value="TreeGrafter"/>
</dbReference>
<comment type="similarity">
    <text evidence="9">Belongs to the MnmA/TRMU family.</text>
</comment>
<accession>A0A2G9YSZ7</accession>
<dbReference type="Proteomes" id="UP000231567">
    <property type="component" value="Unassembled WGS sequence"/>
</dbReference>
<comment type="subcellular location">
    <subcellularLocation>
        <location evidence="9">Cytoplasm</location>
    </subcellularLocation>
</comment>
<comment type="catalytic activity">
    <reaction evidence="8 9">
        <text>S-sulfanyl-L-cysteinyl-[protein] + uridine(34) in tRNA + AH2 + ATP = 2-thiouridine(34) in tRNA + L-cysteinyl-[protein] + A + AMP + diphosphate + H(+)</text>
        <dbReference type="Rhea" id="RHEA:47032"/>
        <dbReference type="Rhea" id="RHEA-COMP:10131"/>
        <dbReference type="Rhea" id="RHEA-COMP:11726"/>
        <dbReference type="Rhea" id="RHEA-COMP:11727"/>
        <dbReference type="Rhea" id="RHEA-COMP:11728"/>
        <dbReference type="ChEBI" id="CHEBI:13193"/>
        <dbReference type="ChEBI" id="CHEBI:15378"/>
        <dbReference type="ChEBI" id="CHEBI:17499"/>
        <dbReference type="ChEBI" id="CHEBI:29950"/>
        <dbReference type="ChEBI" id="CHEBI:30616"/>
        <dbReference type="ChEBI" id="CHEBI:33019"/>
        <dbReference type="ChEBI" id="CHEBI:61963"/>
        <dbReference type="ChEBI" id="CHEBI:65315"/>
        <dbReference type="ChEBI" id="CHEBI:87170"/>
        <dbReference type="ChEBI" id="CHEBI:456215"/>
        <dbReference type="EC" id="2.8.1.13"/>
    </reaction>
</comment>